<dbReference type="RefSeq" id="WP_309899802.1">
    <property type="nucleotide sequence ID" value="NZ_JAVDRF010000002.1"/>
</dbReference>
<dbReference type="Proteomes" id="UP001184230">
    <property type="component" value="Unassembled WGS sequence"/>
</dbReference>
<evidence type="ECO:0000313" key="3">
    <source>
        <dbReference type="Proteomes" id="UP001184230"/>
    </source>
</evidence>
<evidence type="ECO:0000313" key="2">
    <source>
        <dbReference type="EMBL" id="MDR6535588.1"/>
    </source>
</evidence>
<dbReference type="EMBL" id="JAVDRF010000002">
    <property type="protein sequence ID" value="MDR6535588.1"/>
    <property type="molecule type" value="Genomic_DNA"/>
</dbReference>
<keyword evidence="3" id="KW-1185">Reference proteome</keyword>
<accession>A0ABU1NB69</accession>
<evidence type="ECO:0008006" key="4">
    <source>
        <dbReference type="Google" id="ProtNLM"/>
    </source>
</evidence>
<organism evidence="2 3">
    <name type="scientific">Variovorax soli</name>
    <dbReference type="NCBI Taxonomy" id="376815"/>
    <lineage>
        <taxon>Bacteria</taxon>
        <taxon>Pseudomonadati</taxon>
        <taxon>Pseudomonadota</taxon>
        <taxon>Betaproteobacteria</taxon>
        <taxon>Burkholderiales</taxon>
        <taxon>Comamonadaceae</taxon>
        <taxon>Variovorax</taxon>
    </lineage>
</organism>
<gene>
    <name evidence="2" type="ORF">J2739_001348</name>
</gene>
<proteinExistence type="predicted"/>
<evidence type="ECO:0000256" key="1">
    <source>
        <dbReference type="SAM" id="MobiDB-lite"/>
    </source>
</evidence>
<sequence>MKKPPKWKVVFKYRDGSTDSLPLEEVERQRLAQFAMMVASGDAELRAAGMAGLTEAAEASARSRISSFQQSERAKGPRKRTAADEKRLARLYWTHVANHGKYGAQKAFSAEYDIPISTLKEILKKHPKDSIS</sequence>
<comment type="caution">
    <text evidence="2">The sequence shown here is derived from an EMBL/GenBank/DDBJ whole genome shotgun (WGS) entry which is preliminary data.</text>
</comment>
<feature type="region of interest" description="Disordered" evidence="1">
    <location>
        <begin position="61"/>
        <end position="82"/>
    </location>
</feature>
<name>A0ABU1NB69_9BURK</name>
<protein>
    <recommendedName>
        <fullName evidence="4">Helix-turn-helix domain-containing protein</fullName>
    </recommendedName>
</protein>
<reference evidence="2 3" key="1">
    <citation type="submission" date="2023-07" db="EMBL/GenBank/DDBJ databases">
        <title>Sorghum-associated microbial communities from plants grown in Nebraska, USA.</title>
        <authorList>
            <person name="Schachtman D."/>
        </authorList>
    </citation>
    <scope>NUCLEOTIDE SEQUENCE [LARGE SCALE GENOMIC DNA]</scope>
    <source>
        <strain evidence="2 3">DS1781</strain>
    </source>
</reference>